<gene>
    <name evidence="1" type="ORF">SMRZ_LOCUS4165</name>
</gene>
<reference evidence="1 2" key="1">
    <citation type="submission" date="2018-11" db="EMBL/GenBank/DDBJ databases">
        <authorList>
            <consortium name="Pathogen Informatics"/>
        </authorList>
    </citation>
    <scope>NUCLEOTIDE SEQUENCE [LARGE SCALE GENOMIC DNA]</scope>
    <source>
        <strain evidence="1 2">Zambia</strain>
    </source>
</reference>
<evidence type="ECO:0000313" key="2">
    <source>
        <dbReference type="Proteomes" id="UP000277204"/>
    </source>
</evidence>
<dbReference type="Proteomes" id="UP000277204">
    <property type="component" value="Unassembled WGS sequence"/>
</dbReference>
<dbReference type="EMBL" id="UZAI01001291">
    <property type="protein sequence ID" value="VDO60350.1"/>
    <property type="molecule type" value="Genomic_DNA"/>
</dbReference>
<sequence length="117" mass="12455">MLLDARQQDVPVIVKELVLPHGFDSVSSSFIVRDNENTAKLAGVSLSLDGLQETNTRVNNQNVENINSDEDHGLLVVSAENVVRKPSPTADALGSAELFEVSGSNKTGNIIVLNLSG</sequence>
<evidence type="ECO:0000313" key="1">
    <source>
        <dbReference type="EMBL" id="VDO60350.1"/>
    </source>
</evidence>
<proteinExistence type="predicted"/>
<name>A0A183LK40_9TREM</name>
<dbReference type="AlphaFoldDB" id="A0A183LK40"/>
<organism evidence="1 2">
    <name type="scientific">Schistosoma margrebowiei</name>
    <dbReference type="NCBI Taxonomy" id="48269"/>
    <lineage>
        <taxon>Eukaryota</taxon>
        <taxon>Metazoa</taxon>
        <taxon>Spiralia</taxon>
        <taxon>Lophotrochozoa</taxon>
        <taxon>Platyhelminthes</taxon>
        <taxon>Trematoda</taxon>
        <taxon>Digenea</taxon>
        <taxon>Strigeidida</taxon>
        <taxon>Schistosomatoidea</taxon>
        <taxon>Schistosomatidae</taxon>
        <taxon>Schistosoma</taxon>
    </lineage>
</organism>
<protein>
    <submittedName>
        <fullName evidence="1">Uncharacterized protein</fullName>
    </submittedName>
</protein>
<keyword evidence="2" id="KW-1185">Reference proteome</keyword>
<accession>A0A183LK40</accession>